<dbReference type="RefSeq" id="WP_131909830.1">
    <property type="nucleotide sequence ID" value="NZ_SMFM01000004.1"/>
</dbReference>
<keyword evidence="3" id="KW-1185">Reference proteome</keyword>
<organism evidence="2 3">
    <name type="scientific">Flavobacterium caseinilyticum</name>
    <dbReference type="NCBI Taxonomy" id="2541732"/>
    <lineage>
        <taxon>Bacteria</taxon>
        <taxon>Pseudomonadati</taxon>
        <taxon>Bacteroidota</taxon>
        <taxon>Flavobacteriia</taxon>
        <taxon>Flavobacteriales</taxon>
        <taxon>Flavobacteriaceae</taxon>
        <taxon>Flavobacterium</taxon>
    </lineage>
</organism>
<feature type="compositionally biased region" description="Basic residues" evidence="1">
    <location>
        <begin position="1"/>
        <end position="17"/>
    </location>
</feature>
<gene>
    <name evidence="2" type="ORF">E0F89_11050</name>
</gene>
<protein>
    <submittedName>
        <fullName evidence="2">Uncharacterized protein</fullName>
    </submittedName>
</protein>
<evidence type="ECO:0000313" key="3">
    <source>
        <dbReference type="Proteomes" id="UP000295278"/>
    </source>
</evidence>
<accession>A0A4R5ATM4</accession>
<proteinExistence type="predicted"/>
<feature type="region of interest" description="Disordered" evidence="1">
    <location>
        <begin position="1"/>
        <end position="38"/>
    </location>
</feature>
<dbReference type="OrthoDB" id="1363061at2"/>
<evidence type="ECO:0000313" key="2">
    <source>
        <dbReference type="EMBL" id="TDD76083.1"/>
    </source>
</evidence>
<name>A0A4R5ATM4_9FLAO</name>
<reference evidence="2 3" key="1">
    <citation type="submission" date="2019-03" db="EMBL/GenBank/DDBJ databases">
        <title>Flavobacterium AT-3-2 sp. nov., isolated from arctic soil.</title>
        <authorList>
            <person name="Chaudhary D.K."/>
        </authorList>
    </citation>
    <scope>NUCLEOTIDE SEQUENCE [LARGE SCALE GENOMIC DNA]</scope>
    <source>
        <strain evidence="2 3">AT-3-2</strain>
    </source>
</reference>
<sequence>MKKDKHKDKAPKKKKKPLLTPKPEEEKKRTIKKKDDRKKIPFIQVDRGGNMLSNFFSNFIKQFKNPTKTGLNRLLDKLLVIKIKESEKKPVQKPEKPLDIMGSVKTVFRYVNNDSRNNLTPNEKESLRQRTNLPVNIGVKMEQSKDEELNKPRKTRLGI</sequence>
<dbReference type="EMBL" id="SMFM01000004">
    <property type="protein sequence ID" value="TDD76083.1"/>
    <property type="molecule type" value="Genomic_DNA"/>
</dbReference>
<evidence type="ECO:0000256" key="1">
    <source>
        <dbReference type="SAM" id="MobiDB-lite"/>
    </source>
</evidence>
<dbReference type="AlphaFoldDB" id="A0A4R5ATM4"/>
<feature type="compositionally biased region" description="Basic and acidic residues" evidence="1">
    <location>
        <begin position="22"/>
        <end position="38"/>
    </location>
</feature>
<comment type="caution">
    <text evidence="2">The sequence shown here is derived from an EMBL/GenBank/DDBJ whole genome shotgun (WGS) entry which is preliminary data.</text>
</comment>
<dbReference type="Proteomes" id="UP000295278">
    <property type="component" value="Unassembled WGS sequence"/>
</dbReference>